<evidence type="ECO:0000313" key="2">
    <source>
        <dbReference type="EMBL" id="KAG8625841.1"/>
    </source>
</evidence>
<feature type="region of interest" description="Disordered" evidence="1">
    <location>
        <begin position="1"/>
        <end position="24"/>
    </location>
</feature>
<dbReference type="AlphaFoldDB" id="A0A8K0KXB4"/>
<sequence length="233" mass="24632">MAFTQAAADGKDRKSPKSGSWAPNVHQTAAGGWYRGGVWVVETKQCGCNASCWHCANGPERFLLHSPVLRIVGSGGMGAGLILLGAHIRPRYEAIMEWFGINDLFEDCQLVFTAEGGIDFQTPNGKIPSDVANRAKAFGIPVIALAGTVGQGADVNYQAGIDAFTSILQAPTTLDKAIAEAERLVTDAAESTMRMVMVGLSLGMGYESIAIPKTPSSALSFRDFPISPVAQIS</sequence>
<evidence type="ECO:0000256" key="1">
    <source>
        <dbReference type="SAM" id="MobiDB-lite"/>
    </source>
</evidence>
<name>A0A8K0KXB4_9PEZI</name>
<dbReference type="GO" id="GO:0031388">
    <property type="term" value="P:organic acid phosphorylation"/>
    <property type="evidence" value="ECO:0007669"/>
    <property type="project" value="InterPro"/>
</dbReference>
<protein>
    <recommendedName>
        <fullName evidence="4">Glycerate kinase</fullName>
    </recommendedName>
</protein>
<dbReference type="PANTHER" id="PTHR21599">
    <property type="entry name" value="GLYCERATE KINASE"/>
    <property type="match status" value="1"/>
</dbReference>
<dbReference type="Proteomes" id="UP000809789">
    <property type="component" value="Unassembled WGS sequence"/>
</dbReference>
<accession>A0A8K0KXB4</accession>
<evidence type="ECO:0008006" key="4">
    <source>
        <dbReference type="Google" id="ProtNLM"/>
    </source>
</evidence>
<dbReference type="Pfam" id="PF02595">
    <property type="entry name" value="Gly_kinase"/>
    <property type="match status" value="1"/>
</dbReference>
<evidence type="ECO:0000313" key="3">
    <source>
        <dbReference type="Proteomes" id="UP000809789"/>
    </source>
</evidence>
<dbReference type="InterPro" id="IPR018197">
    <property type="entry name" value="Glycerate_kinase_RE-like"/>
</dbReference>
<dbReference type="OrthoDB" id="10262596at2759"/>
<dbReference type="InterPro" id="IPR036129">
    <property type="entry name" value="Glycerate_kinase_sf"/>
</dbReference>
<dbReference type="InterPro" id="IPR004381">
    <property type="entry name" value="Glycerate_kinase"/>
</dbReference>
<gene>
    <name evidence="2" type="ORF">KVT40_006242</name>
</gene>
<proteinExistence type="predicted"/>
<dbReference type="Gene3D" id="3.40.50.10350">
    <property type="entry name" value="Glycerate kinase, domain 1"/>
    <property type="match status" value="1"/>
</dbReference>
<dbReference type="SUPFAM" id="SSF110738">
    <property type="entry name" value="Glycerate kinase I"/>
    <property type="match status" value="1"/>
</dbReference>
<reference evidence="2" key="1">
    <citation type="submission" date="2021-07" db="EMBL/GenBank/DDBJ databases">
        <title>Elsinoe batatas strain:CRI-CJ2 Genome sequencing and assembly.</title>
        <authorList>
            <person name="Huang L."/>
        </authorList>
    </citation>
    <scope>NUCLEOTIDE SEQUENCE</scope>
    <source>
        <strain evidence="2">CRI-CJ2</strain>
    </source>
</reference>
<dbReference type="GO" id="GO:0008887">
    <property type="term" value="F:glycerate kinase activity"/>
    <property type="evidence" value="ECO:0007669"/>
    <property type="project" value="InterPro"/>
</dbReference>
<organism evidence="2 3">
    <name type="scientific">Elsinoe batatas</name>
    <dbReference type="NCBI Taxonomy" id="2601811"/>
    <lineage>
        <taxon>Eukaryota</taxon>
        <taxon>Fungi</taxon>
        <taxon>Dikarya</taxon>
        <taxon>Ascomycota</taxon>
        <taxon>Pezizomycotina</taxon>
        <taxon>Dothideomycetes</taxon>
        <taxon>Dothideomycetidae</taxon>
        <taxon>Myriangiales</taxon>
        <taxon>Elsinoaceae</taxon>
        <taxon>Elsinoe</taxon>
    </lineage>
</organism>
<dbReference type="PANTHER" id="PTHR21599:SF0">
    <property type="entry name" value="GLYCERATE KINASE"/>
    <property type="match status" value="1"/>
</dbReference>
<comment type="caution">
    <text evidence="2">The sequence shown here is derived from an EMBL/GenBank/DDBJ whole genome shotgun (WGS) entry which is preliminary data.</text>
</comment>
<dbReference type="EMBL" id="JAESVG020000007">
    <property type="protein sequence ID" value="KAG8625841.1"/>
    <property type="molecule type" value="Genomic_DNA"/>
</dbReference>
<keyword evidence="3" id="KW-1185">Reference proteome</keyword>